<keyword evidence="7 18" id="KW-0032">Aminotransferase</keyword>
<comment type="function">
    <text evidence="2">Acts on leucine, isoleucine and valine.</text>
</comment>
<evidence type="ECO:0000256" key="12">
    <source>
        <dbReference type="ARBA" id="ARBA00048212"/>
    </source>
</evidence>
<dbReference type="NCBIfam" id="TIGR01123">
    <property type="entry name" value="ilvE_II"/>
    <property type="match status" value="1"/>
</dbReference>
<evidence type="ECO:0000256" key="7">
    <source>
        <dbReference type="ARBA" id="ARBA00022576"/>
    </source>
</evidence>
<dbReference type="Pfam" id="PF01063">
    <property type="entry name" value="Aminotran_4"/>
    <property type="match status" value="1"/>
</dbReference>
<dbReference type="GO" id="GO:0052654">
    <property type="term" value="F:L-leucine-2-oxoglutarate transaminase activity"/>
    <property type="evidence" value="ECO:0007669"/>
    <property type="project" value="RHEA"/>
</dbReference>
<dbReference type="EC" id="2.6.1.42" evidence="18"/>
<comment type="pathway">
    <text evidence="3">Amino-acid biosynthesis; L-isoleucine biosynthesis; L-isoleucine from 2-oxobutanoate: step 4/4.</text>
</comment>
<gene>
    <name evidence="20" type="ORF">SAMN02746041_01033</name>
</gene>
<dbReference type="GO" id="GO:0009097">
    <property type="term" value="P:isoleucine biosynthetic process"/>
    <property type="evidence" value="ECO:0007669"/>
    <property type="project" value="UniProtKB-UniPathway"/>
</dbReference>
<dbReference type="PROSITE" id="PS00770">
    <property type="entry name" value="AA_TRANSFER_CLASS_4"/>
    <property type="match status" value="1"/>
</dbReference>
<feature type="region of interest" description="Disordered" evidence="19">
    <location>
        <begin position="1"/>
        <end position="20"/>
    </location>
</feature>
<evidence type="ECO:0000313" key="21">
    <source>
        <dbReference type="Proteomes" id="UP000192783"/>
    </source>
</evidence>
<evidence type="ECO:0000256" key="17">
    <source>
        <dbReference type="RuleBase" id="RU004516"/>
    </source>
</evidence>
<dbReference type="InterPro" id="IPR001544">
    <property type="entry name" value="Aminotrans_IV"/>
</dbReference>
<evidence type="ECO:0000256" key="9">
    <source>
        <dbReference type="ARBA" id="ARBA00022679"/>
    </source>
</evidence>
<evidence type="ECO:0000256" key="14">
    <source>
        <dbReference type="ARBA" id="ARBA00049229"/>
    </source>
</evidence>
<organism evidence="20 21">
    <name type="scientific">Desulfacinum hydrothermale DSM 13146</name>
    <dbReference type="NCBI Taxonomy" id="1121390"/>
    <lineage>
        <taxon>Bacteria</taxon>
        <taxon>Pseudomonadati</taxon>
        <taxon>Thermodesulfobacteriota</taxon>
        <taxon>Syntrophobacteria</taxon>
        <taxon>Syntrophobacterales</taxon>
        <taxon>Syntrophobacteraceae</taxon>
        <taxon>Desulfacinum</taxon>
    </lineage>
</organism>
<keyword evidence="10 17" id="KW-0663">Pyridoxal phosphate</keyword>
<dbReference type="InterPro" id="IPR043132">
    <property type="entry name" value="BCAT-like_C"/>
</dbReference>
<dbReference type="GO" id="GO:0052656">
    <property type="term" value="F:L-isoleucine-2-oxoglutarate transaminase activity"/>
    <property type="evidence" value="ECO:0007669"/>
    <property type="project" value="RHEA"/>
</dbReference>
<keyword evidence="8 18" id="KW-0028">Amino-acid biosynthesis</keyword>
<dbReference type="PANTHER" id="PTHR11825">
    <property type="entry name" value="SUBGROUP IIII AMINOTRANSFERASE"/>
    <property type="match status" value="1"/>
</dbReference>
<evidence type="ECO:0000256" key="2">
    <source>
        <dbReference type="ARBA" id="ARBA00003109"/>
    </source>
</evidence>
<comment type="pathway">
    <text evidence="5">Amino-acid biosynthesis; L-leucine biosynthesis; L-leucine from 3-methyl-2-oxobutanoate: step 4/4.</text>
</comment>
<dbReference type="InterPro" id="IPR018300">
    <property type="entry name" value="Aminotrans_IV_CS"/>
</dbReference>
<evidence type="ECO:0000256" key="10">
    <source>
        <dbReference type="ARBA" id="ARBA00022898"/>
    </source>
</evidence>
<evidence type="ECO:0000313" key="20">
    <source>
        <dbReference type="EMBL" id="SMC20846.1"/>
    </source>
</evidence>
<keyword evidence="9 18" id="KW-0808">Transferase</keyword>
<evidence type="ECO:0000256" key="15">
    <source>
        <dbReference type="PIRSR" id="PIRSR006468-1"/>
    </source>
</evidence>
<dbReference type="STRING" id="1121390.SAMN02746041_01033"/>
<evidence type="ECO:0000256" key="6">
    <source>
        <dbReference type="ARBA" id="ARBA00009320"/>
    </source>
</evidence>
<comment type="catalytic activity">
    <reaction evidence="13 18">
        <text>L-isoleucine + 2-oxoglutarate = (S)-3-methyl-2-oxopentanoate + L-glutamate</text>
        <dbReference type="Rhea" id="RHEA:24801"/>
        <dbReference type="ChEBI" id="CHEBI:16810"/>
        <dbReference type="ChEBI" id="CHEBI:29985"/>
        <dbReference type="ChEBI" id="CHEBI:35146"/>
        <dbReference type="ChEBI" id="CHEBI:58045"/>
        <dbReference type="EC" id="2.6.1.42"/>
    </reaction>
</comment>
<dbReference type="InterPro" id="IPR036038">
    <property type="entry name" value="Aminotransferase-like"/>
</dbReference>
<dbReference type="UniPathway" id="UPA00048">
    <property type="reaction ID" value="UER00073"/>
</dbReference>
<dbReference type="Gene3D" id="3.20.10.10">
    <property type="entry name" value="D-amino Acid Aminotransferase, subunit A, domain 2"/>
    <property type="match status" value="1"/>
</dbReference>
<dbReference type="Proteomes" id="UP000192783">
    <property type="component" value="Unassembled WGS sequence"/>
</dbReference>
<evidence type="ECO:0000256" key="5">
    <source>
        <dbReference type="ARBA" id="ARBA00005072"/>
    </source>
</evidence>
<dbReference type="InterPro" id="IPR033939">
    <property type="entry name" value="BCAT_family"/>
</dbReference>
<comment type="catalytic activity">
    <reaction evidence="14 18">
        <text>L-leucine + 2-oxoglutarate = 4-methyl-2-oxopentanoate + L-glutamate</text>
        <dbReference type="Rhea" id="RHEA:18321"/>
        <dbReference type="ChEBI" id="CHEBI:16810"/>
        <dbReference type="ChEBI" id="CHEBI:17865"/>
        <dbReference type="ChEBI" id="CHEBI:29985"/>
        <dbReference type="ChEBI" id="CHEBI:57427"/>
        <dbReference type="EC" id="2.6.1.42"/>
    </reaction>
</comment>
<comment type="similarity">
    <text evidence="6 16">Belongs to the class-IV pyridoxal-phosphate-dependent aminotransferase family.</text>
</comment>
<comment type="catalytic activity">
    <reaction evidence="12 18">
        <text>L-valine + 2-oxoglutarate = 3-methyl-2-oxobutanoate + L-glutamate</text>
        <dbReference type="Rhea" id="RHEA:24813"/>
        <dbReference type="ChEBI" id="CHEBI:11851"/>
        <dbReference type="ChEBI" id="CHEBI:16810"/>
        <dbReference type="ChEBI" id="CHEBI:29985"/>
        <dbReference type="ChEBI" id="CHEBI:57762"/>
        <dbReference type="EC" id="2.6.1.42"/>
    </reaction>
</comment>
<dbReference type="InterPro" id="IPR005786">
    <property type="entry name" value="B_amino_transII"/>
</dbReference>
<dbReference type="UniPathway" id="UPA00047">
    <property type="reaction ID" value="UER00058"/>
</dbReference>
<keyword evidence="11 18" id="KW-0100">Branched-chain amino acid biosynthesis</keyword>
<comment type="pathway">
    <text evidence="4">Amino-acid biosynthesis; L-valine biosynthesis; L-valine from pyruvate: step 4/4.</text>
</comment>
<dbReference type="CDD" id="cd01557">
    <property type="entry name" value="BCAT_beta_family"/>
    <property type="match status" value="1"/>
</dbReference>
<evidence type="ECO:0000256" key="1">
    <source>
        <dbReference type="ARBA" id="ARBA00001933"/>
    </source>
</evidence>
<dbReference type="AlphaFoldDB" id="A0A1W1XA78"/>
<protein>
    <recommendedName>
        <fullName evidence="18">Branched-chain-amino-acid aminotransferase</fullName>
        <ecNumber evidence="18">2.6.1.42</ecNumber>
    </recommendedName>
</protein>
<reference evidence="20 21" key="1">
    <citation type="submission" date="2017-04" db="EMBL/GenBank/DDBJ databases">
        <authorList>
            <person name="Afonso C.L."/>
            <person name="Miller P.J."/>
            <person name="Scott M.A."/>
            <person name="Spackman E."/>
            <person name="Goraichik I."/>
            <person name="Dimitrov K.M."/>
            <person name="Suarez D.L."/>
            <person name="Swayne D.E."/>
        </authorList>
    </citation>
    <scope>NUCLEOTIDE SEQUENCE [LARGE SCALE GENOMIC DNA]</scope>
    <source>
        <strain evidence="20 21">DSM 13146</strain>
    </source>
</reference>
<comment type="cofactor">
    <cofactor evidence="1 17">
        <name>pyridoxal 5'-phosphate</name>
        <dbReference type="ChEBI" id="CHEBI:597326"/>
    </cofactor>
</comment>
<evidence type="ECO:0000256" key="16">
    <source>
        <dbReference type="RuleBase" id="RU004106"/>
    </source>
</evidence>
<dbReference type="UniPathway" id="UPA00049">
    <property type="reaction ID" value="UER00062"/>
</dbReference>
<evidence type="ECO:0000256" key="8">
    <source>
        <dbReference type="ARBA" id="ARBA00022605"/>
    </source>
</evidence>
<proteinExistence type="inferred from homology"/>
<dbReference type="GO" id="GO:0052655">
    <property type="term" value="F:L-valine-2-oxoglutarate transaminase activity"/>
    <property type="evidence" value="ECO:0007669"/>
    <property type="project" value="RHEA"/>
</dbReference>
<dbReference type="InterPro" id="IPR043131">
    <property type="entry name" value="BCAT-like_N"/>
</dbReference>
<evidence type="ECO:0000256" key="3">
    <source>
        <dbReference type="ARBA" id="ARBA00004824"/>
    </source>
</evidence>
<name>A0A1W1XA78_9BACT</name>
<dbReference type="GO" id="GO:0009099">
    <property type="term" value="P:L-valine biosynthetic process"/>
    <property type="evidence" value="ECO:0007669"/>
    <property type="project" value="UniProtKB-UniPathway"/>
</dbReference>
<keyword evidence="21" id="KW-1185">Reference proteome</keyword>
<dbReference type="SUPFAM" id="SSF56752">
    <property type="entry name" value="D-aminoacid aminotransferase-like PLP-dependent enzymes"/>
    <property type="match status" value="1"/>
</dbReference>
<dbReference type="PANTHER" id="PTHR11825:SF44">
    <property type="entry name" value="BRANCHED-CHAIN-AMINO-ACID AMINOTRANSFERASE"/>
    <property type="match status" value="1"/>
</dbReference>
<evidence type="ECO:0000256" key="18">
    <source>
        <dbReference type="RuleBase" id="RU004517"/>
    </source>
</evidence>
<dbReference type="NCBIfam" id="NF009897">
    <property type="entry name" value="PRK13357.1"/>
    <property type="match status" value="1"/>
</dbReference>
<feature type="modified residue" description="N6-(pyridoxal phosphate)lysine" evidence="15">
    <location>
        <position position="195"/>
    </location>
</feature>
<evidence type="ECO:0000256" key="4">
    <source>
        <dbReference type="ARBA" id="ARBA00004931"/>
    </source>
</evidence>
<sequence>MEISLQPVAPEQRKTPPPDDQLVFGKIFSDHMFRMDYGEGRWHNPRVVPYGTLEMDPAAMVLHYGQGIFEGLKAYRCADGRIHLFRPLKNMERFNRSARRMCMPEVDVQFHLEAIETLIRLDAAWIPHSVGASLYIRPTMIASEPHLGVRPALEYIHYVITGPVGAYYPEGFNPIKIYVSDQYVRAVRGGVGEAKTMANYAASLYAAEQAKKKGYTQVLWLDAVERRYVEEVGTMNIFFRIDDELVTPPLSGSILPGVTRESVIDLARHWGITVKERPITIDEVIDRIASGDLKEIFGSGTAAVISPVGEVFYKERSYVVQDGKVGEWSRRFHDEIVGIQYGERDDPFGWVHQVKP</sequence>
<evidence type="ECO:0000256" key="11">
    <source>
        <dbReference type="ARBA" id="ARBA00023304"/>
    </source>
</evidence>
<dbReference type="RefSeq" id="WP_084056807.1">
    <property type="nucleotide sequence ID" value="NZ_FWXF01000004.1"/>
</dbReference>
<dbReference type="OrthoDB" id="9804984at2"/>
<dbReference type="Gene3D" id="3.30.470.10">
    <property type="match status" value="1"/>
</dbReference>
<dbReference type="EMBL" id="FWXF01000004">
    <property type="protein sequence ID" value="SMC20846.1"/>
    <property type="molecule type" value="Genomic_DNA"/>
</dbReference>
<evidence type="ECO:0000256" key="19">
    <source>
        <dbReference type="SAM" id="MobiDB-lite"/>
    </source>
</evidence>
<dbReference type="PIRSF" id="PIRSF006468">
    <property type="entry name" value="BCAT1"/>
    <property type="match status" value="1"/>
</dbReference>
<evidence type="ECO:0000256" key="13">
    <source>
        <dbReference type="ARBA" id="ARBA00048798"/>
    </source>
</evidence>
<dbReference type="GO" id="GO:0009098">
    <property type="term" value="P:L-leucine biosynthetic process"/>
    <property type="evidence" value="ECO:0007669"/>
    <property type="project" value="UniProtKB-UniPathway"/>
</dbReference>
<accession>A0A1W1XA78</accession>